<keyword evidence="9" id="KW-0862">Zinc</keyword>
<dbReference type="InterPro" id="IPR044537">
    <property type="entry name" value="Rip2-like"/>
</dbReference>
<evidence type="ECO:0000256" key="6">
    <source>
        <dbReference type="ARBA" id="ARBA00022692"/>
    </source>
</evidence>
<organism evidence="15 16">
    <name type="scientific">Novosphingobium pokkalii</name>
    <dbReference type="NCBI Taxonomy" id="1770194"/>
    <lineage>
        <taxon>Bacteria</taxon>
        <taxon>Pseudomonadati</taxon>
        <taxon>Pseudomonadota</taxon>
        <taxon>Alphaproteobacteria</taxon>
        <taxon>Sphingomonadales</taxon>
        <taxon>Sphingomonadaceae</taxon>
        <taxon>Novosphingobium</taxon>
    </lineage>
</organism>
<proteinExistence type="inferred from homology"/>
<evidence type="ECO:0000313" key="16">
    <source>
        <dbReference type="Proteomes" id="UP001595683"/>
    </source>
</evidence>
<keyword evidence="5 15" id="KW-0645">Protease</keyword>
<keyword evidence="12 13" id="KW-0472">Membrane</keyword>
<accession>A0ABV7V616</accession>
<keyword evidence="16" id="KW-1185">Reference proteome</keyword>
<name>A0ABV7V616_9SPHN</name>
<feature type="transmembrane region" description="Helical" evidence="13">
    <location>
        <begin position="6"/>
        <end position="25"/>
    </location>
</feature>
<feature type="transmembrane region" description="Helical" evidence="13">
    <location>
        <begin position="180"/>
        <end position="199"/>
    </location>
</feature>
<dbReference type="GO" id="GO:0006508">
    <property type="term" value="P:proteolysis"/>
    <property type="evidence" value="ECO:0007669"/>
    <property type="project" value="UniProtKB-KW"/>
</dbReference>
<evidence type="ECO:0000313" key="15">
    <source>
        <dbReference type="EMBL" id="MFC3672875.1"/>
    </source>
</evidence>
<feature type="transmembrane region" description="Helical" evidence="13">
    <location>
        <begin position="130"/>
        <end position="151"/>
    </location>
</feature>
<evidence type="ECO:0000256" key="7">
    <source>
        <dbReference type="ARBA" id="ARBA00022723"/>
    </source>
</evidence>
<dbReference type="InterPro" id="IPR052348">
    <property type="entry name" value="Metallopeptidase_M50B"/>
</dbReference>
<keyword evidence="10 13" id="KW-1133">Transmembrane helix</keyword>
<evidence type="ECO:0000256" key="1">
    <source>
        <dbReference type="ARBA" id="ARBA00001947"/>
    </source>
</evidence>
<evidence type="ECO:0000256" key="11">
    <source>
        <dbReference type="ARBA" id="ARBA00023049"/>
    </source>
</evidence>
<dbReference type="Pfam" id="PF02163">
    <property type="entry name" value="Peptidase_M50"/>
    <property type="match status" value="1"/>
</dbReference>
<dbReference type="InterPro" id="IPR008915">
    <property type="entry name" value="Peptidase_M50"/>
</dbReference>
<dbReference type="GO" id="GO:0008233">
    <property type="term" value="F:peptidase activity"/>
    <property type="evidence" value="ECO:0007669"/>
    <property type="project" value="UniProtKB-KW"/>
</dbReference>
<dbReference type="EMBL" id="JBHRYE010000026">
    <property type="protein sequence ID" value="MFC3672875.1"/>
    <property type="molecule type" value="Genomic_DNA"/>
</dbReference>
<dbReference type="PANTHER" id="PTHR35864">
    <property type="entry name" value="ZINC METALLOPROTEASE MJ0611-RELATED"/>
    <property type="match status" value="1"/>
</dbReference>
<dbReference type="CDD" id="cd06158">
    <property type="entry name" value="S2P-M50_like_1"/>
    <property type="match status" value="1"/>
</dbReference>
<comment type="caution">
    <text evidence="15">The sequence shown here is derived from an EMBL/GenBank/DDBJ whole genome shotgun (WGS) entry which is preliminary data.</text>
</comment>
<evidence type="ECO:0000256" key="2">
    <source>
        <dbReference type="ARBA" id="ARBA00004651"/>
    </source>
</evidence>
<evidence type="ECO:0000256" key="12">
    <source>
        <dbReference type="ARBA" id="ARBA00023136"/>
    </source>
</evidence>
<evidence type="ECO:0000259" key="14">
    <source>
        <dbReference type="Pfam" id="PF02163"/>
    </source>
</evidence>
<reference evidence="16" key="1">
    <citation type="journal article" date="2019" name="Int. J. Syst. Evol. Microbiol.">
        <title>The Global Catalogue of Microorganisms (GCM) 10K type strain sequencing project: providing services to taxonomists for standard genome sequencing and annotation.</title>
        <authorList>
            <consortium name="The Broad Institute Genomics Platform"/>
            <consortium name="The Broad Institute Genome Sequencing Center for Infectious Disease"/>
            <person name="Wu L."/>
            <person name="Ma J."/>
        </authorList>
    </citation>
    <scope>NUCLEOTIDE SEQUENCE [LARGE SCALE GENOMIC DNA]</scope>
    <source>
        <strain evidence="16">KCTC 42224</strain>
    </source>
</reference>
<keyword evidence="6 13" id="KW-0812">Transmembrane</keyword>
<keyword evidence="4" id="KW-1003">Cell membrane</keyword>
<feature type="transmembrane region" description="Helical" evidence="13">
    <location>
        <begin position="91"/>
        <end position="118"/>
    </location>
</feature>
<dbReference type="Proteomes" id="UP001595683">
    <property type="component" value="Unassembled WGS sequence"/>
</dbReference>
<evidence type="ECO:0000256" key="10">
    <source>
        <dbReference type="ARBA" id="ARBA00022989"/>
    </source>
</evidence>
<evidence type="ECO:0000256" key="9">
    <source>
        <dbReference type="ARBA" id="ARBA00022833"/>
    </source>
</evidence>
<evidence type="ECO:0000256" key="4">
    <source>
        <dbReference type="ARBA" id="ARBA00022475"/>
    </source>
</evidence>
<evidence type="ECO:0000256" key="13">
    <source>
        <dbReference type="SAM" id="Phobius"/>
    </source>
</evidence>
<sequence length="231" mass="24700">MNDTLYQLATVAIPMIVAIVFHEVAHGRMARLLGDRTAQDRGRLSFNPLRHVDPVGTVFLPGMLALAHAPVFGWAKPVPVDVRGLPHPRRAMMIVGAAGPAMNFALAAVAAVGIGILARIEPGAGLVAQFVFDNLVNFLVINLSLACFNLLPLPPFDGSHIVEGLLPERAANAYARLRPLGLPIILVLLVVLPWLMPAIDPVRALLVQPVSWLGEHYLALASLVAGRPLDA</sequence>
<evidence type="ECO:0000256" key="5">
    <source>
        <dbReference type="ARBA" id="ARBA00022670"/>
    </source>
</evidence>
<feature type="domain" description="Peptidase M50" evidence="14">
    <location>
        <begin position="128"/>
        <end position="191"/>
    </location>
</feature>
<protein>
    <submittedName>
        <fullName evidence="15">Site-2 protease family protein</fullName>
    </submittedName>
</protein>
<keyword evidence="11" id="KW-0482">Metalloprotease</keyword>
<dbReference type="PANTHER" id="PTHR35864:SF1">
    <property type="entry name" value="ZINC METALLOPROTEASE YWHC-RELATED"/>
    <property type="match status" value="1"/>
</dbReference>
<keyword evidence="7" id="KW-0479">Metal-binding</keyword>
<comment type="subcellular location">
    <subcellularLocation>
        <location evidence="2">Cell membrane</location>
        <topology evidence="2">Multi-pass membrane protein</topology>
    </subcellularLocation>
</comment>
<comment type="cofactor">
    <cofactor evidence="1">
        <name>Zn(2+)</name>
        <dbReference type="ChEBI" id="CHEBI:29105"/>
    </cofactor>
</comment>
<keyword evidence="8" id="KW-0378">Hydrolase</keyword>
<gene>
    <name evidence="15" type="ORF">ACFOOT_15760</name>
</gene>
<evidence type="ECO:0000256" key="3">
    <source>
        <dbReference type="ARBA" id="ARBA00007931"/>
    </source>
</evidence>
<comment type="similarity">
    <text evidence="3">Belongs to the peptidase M50B family.</text>
</comment>
<evidence type="ECO:0000256" key="8">
    <source>
        <dbReference type="ARBA" id="ARBA00022801"/>
    </source>
</evidence>
<dbReference type="RefSeq" id="WP_191326237.1">
    <property type="nucleotide sequence ID" value="NZ_BMZP01000035.1"/>
</dbReference>